<proteinExistence type="predicted"/>
<organism evidence="2 3">
    <name type="scientific">Apostasia shenzhenica</name>
    <dbReference type="NCBI Taxonomy" id="1088818"/>
    <lineage>
        <taxon>Eukaryota</taxon>
        <taxon>Viridiplantae</taxon>
        <taxon>Streptophyta</taxon>
        <taxon>Embryophyta</taxon>
        <taxon>Tracheophyta</taxon>
        <taxon>Spermatophyta</taxon>
        <taxon>Magnoliopsida</taxon>
        <taxon>Liliopsida</taxon>
        <taxon>Asparagales</taxon>
        <taxon>Orchidaceae</taxon>
        <taxon>Apostasioideae</taxon>
        <taxon>Apostasia</taxon>
    </lineage>
</organism>
<protein>
    <submittedName>
        <fullName evidence="2">Uncharacterized protein</fullName>
    </submittedName>
</protein>
<evidence type="ECO:0000256" key="1">
    <source>
        <dbReference type="SAM" id="Phobius"/>
    </source>
</evidence>
<dbReference type="AlphaFoldDB" id="A0A2I0B965"/>
<dbReference type="EMBL" id="KZ451905">
    <property type="protein sequence ID" value="PKA64345.1"/>
    <property type="molecule type" value="Genomic_DNA"/>
</dbReference>
<gene>
    <name evidence="2" type="ORF">AXF42_Ash009567</name>
</gene>
<accession>A0A2I0B965</accession>
<sequence>MQTAAFLISPSFYIYSLSLSLSLSLSVKIFEYGSSTQLVGHRRWYSWEHYLLHGVPCPSVSILTS</sequence>
<feature type="transmembrane region" description="Helical" evidence="1">
    <location>
        <begin position="12"/>
        <end position="33"/>
    </location>
</feature>
<evidence type="ECO:0000313" key="2">
    <source>
        <dbReference type="EMBL" id="PKA64345.1"/>
    </source>
</evidence>
<name>A0A2I0B965_9ASPA</name>
<keyword evidence="3" id="KW-1185">Reference proteome</keyword>
<keyword evidence="1" id="KW-0472">Membrane</keyword>
<keyword evidence="1" id="KW-0812">Transmembrane</keyword>
<reference evidence="2 3" key="1">
    <citation type="journal article" date="2017" name="Nature">
        <title>The Apostasia genome and the evolution of orchids.</title>
        <authorList>
            <person name="Zhang G.Q."/>
            <person name="Liu K.W."/>
            <person name="Li Z."/>
            <person name="Lohaus R."/>
            <person name="Hsiao Y.Y."/>
            <person name="Niu S.C."/>
            <person name="Wang J.Y."/>
            <person name="Lin Y.C."/>
            <person name="Xu Q."/>
            <person name="Chen L.J."/>
            <person name="Yoshida K."/>
            <person name="Fujiwara S."/>
            <person name="Wang Z.W."/>
            <person name="Zhang Y.Q."/>
            <person name="Mitsuda N."/>
            <person name="Wang M."/>
            <person name="Liu G.H."/>
            <person name="Pecoraro L."/>
            <person name="Huang H.X."/>
            <person name="Xiao X.J."/>
            <person name="Lin M."/>
            <person name="Wu X.Y."/>
            <person name="Wu W.L."/>
            <person name="Chen Y.Y."/>
            <person name="Chang S.B."/>
            <person name="Sakamoto S."/>
            <person name="Ohme-Takagi M."/>
            <person name="Yagi M."/>
            <person name="Zeng S.J."/>
            <person name="Shen C.Y."/>
            <person name="Yeh C.M."/>
            <person name="Luo Y.B."/>
            <person name="Tsai W.C."/>
            <person name="Van de Peer Y."/>
            <person name="Liu Z.J."/>
        </authorList>
    </citation>
    <scope>NUCLEOTIDE SEQUENCE [LARGE SCALE GENOMIC DNA]</scope>
    <source>
        <strain evidence="3">cv. Shenzhen</strain>
        <tissue evidence="2">Stem</tissue>
    </source>
</reference>
<keyword evidence="1" id="KW-1133">Transmembrane helix</keyword>
<evidence type="ECO:0000313" key="3">
    <source>
        <dbReference type="Proteomes" id="UP000236161"/>
    </source>
</evidence>
<dbReference type="Proteomes" id="UP000236161">
    <property type="component" value="Unassembled WGS sequence"/>
</dbReference>